<dbReference type="SUPFAM" id="SSF56672">
    <property type="entry name" value="DNA/RNA polymerases"/>
    <property type="match status" value="1"/>
</dbReference>
<comment type="caution">
    <text evidence="2">The sequence shown here is derived from an EMBL/GenBank/DDBJ whole genome shotgun (WGS) entry which is preliminary data.</text>
</comment>
<accession>A0A9Q1E7F6</accession>
<reference evidence="2" key="1">
    <citation type="journal article" date="2023" name="Science">
        <title>Genome structures resolve the early diversification of teleost fishes.</title>
        <authorList>
            <person name="Parey E."/>
            <person name="Louis A."/>
            <person name="Montfort J."/>
            <person name="Bouchez O."/>
            <person name="Roques C."/>
            <person name="Iampietro C."/>
            <person name="Lluch J."/>
            <person name="Castinel A."/>
            <person name="Donnadieu C."/>
            <person name="Desvignes T."/>
            <person name="Floi Bucao C."/>
            <person name="Jouanno E."/>
            <person name="Wen M."/>
            <person name="Mejri S."/>
            <person name="Dirks R."/>
            <person name="Jansen H."/>
            <person name="Henkel C."/>
            <person name="Chen W.J."/>
            <person name="Zahm M."/>
            <person name="Cabau C."/>
            <person name="Klopp C."/>
            <person name="Thompson A.W."/>
            <person name="Robinson-Rechavi M."/>
            <person name="Braasch I."/>
            <person name="Lecointre G."/>
            <person name="Bobe J."/>
            <person name="Postlethwait J.H."/>
            <person name="Berthelot C."/>
            <person name="Roest Crollius H."/>
            <person name="Guiguen Y."/>
        </authorList>
    </citation>
    <scope>NUCLEOTIDE SEQUENCE</scope>
    <source>
        <strain evidence="2">WJC10195</strain>
    </source>
</reference>
<dbReference type="AlphaFoldDB" id="A0A9Q1E7F6"/>
<gene>
    <name evidence="2" type="ORF">SKAU_G00415730</name>
</gene>
<feature type="region of interest" description="Disordered" evidence="1">
    <location>
        <begin position="1"/>
        <end position="107"/>
    </location>
</feature>
<evidence type="ECO:0000313" key="2">
    <source>
        <dbReference type="EMBL" id="KAJ8333565.1"/>
    </source>
</evidence>
<dbReference type="InterPro" id="IPR043502">
    <property type="entry name" value="DNA/RNA_pol_sf"/>
</dbReference>
<dbReference type="Gene3D" id="3.10.10.10">
    <property type="entry name" value="HIV Type 1 Reverse Transcriptase, subunit A, domain 1"/>
    <property type="match status" value="1"/>
</dbReference>
<dbReference type="Proteomes" id="UP001152622">
    <property type="component" value="Chromosome 23"/>
</dbReference>
<organism evidence="2 3">
    <name type="scientific">Synaphobranchus kaupii</name>
    <name type="common">Kaup's arrowtooth eel</name>
    <dbReference type="NCBI Taxonomy" id="118154"/>
    <lineage>
        <taxon>Eukaryota</taxon>
        <taxon>Metazoa</taxon>
        <taxon>Chordata</taxon>
        <taxon>Craniata</taxon>
        <taxon>Vertebrata</taxon>
        <taxon>Euteleostomi</taxon>
        <taxon>Actinopterygii</taxon>
        <taxon>Neopterygii</taxon>
        <taxon>Teleostei</taxon>
        <taxon>Anguilliformes</taxon>
        <taxon>Synaphobranchidae</taxon>
        <taxon>Synaphobranchus</taxon>
    </lineage>
</organism>
<proteinExistence type="predicted"/>
<dbReference type="Gene3D" id="3.30.70.270">
    <property type="match status" value="1"/>
</dbReference>
<name>A0A9Q1E7F6_SYNKA</name>
<protein>
    <submittedName>
        <fullName evidence="2">Uncharacterized protein</fullName>
    </submittedName>
</protein>
<sequence length="488" mass="56114">MSRGCKSVHYDSASPLRDEPRHKSTSPPRRRLDMRRRDSISPFSRNSSVSRRHSASRSQSRADTYRGTYSGRRQSTPSPPRRNRYGARAHTRTTWFGEESSSSESDYESNKLRSWGLRHNDGPPFKHLDSIAKDIERFDPEKQDHNVEDYLRELEHCLLDLPGATRQVRVKLIWKTMSRSVRAFIKSQPPLVRDSFSWLSRALIEEFSPFANETSATISALQIRHCRSETPKEFYNRLKHAFFQERNGPGLTEDRAFKSLFLHNLHPCVRTHVTLMTQKDNPPMREIRRMAQAAWEMVVRTGDSSATLYSPRITGGIQANEVAVQAVIVALWPEKSAVRQDLYDIIRQNDANLPFVQKSHRLLSAELPQAPVKSIGVCALTLQIGRREFVHYVSVAPHLSHSFYIGVDILGRNKLIAQPEQMCSGQTVPLACHQELAKVTNTQYFSTVNVSNGFWTMKVDPADQYKLAFSFANRQFTWNFFWIFKLTC</sequence>
<dbReference type="InterPro" id="IPR043128">
    <property type="entry name" value="Rev_trsase/Diguanyl_cyclase"/>
</dbReference>
<feature type="compositionally biased region" description="Basic residues" evidence="1">
    <location>
        <begin position="81"/>
        <end position="91"/>
    </location>
</feature>
<evidence type="ECO:0000256" key="1">
    <source>
        <dbReference type="SAM" id="MobiDB-lite"/>
    </source>
</evidence>
<dbReference type="OrthoDB" id="8936501at2759"/>
<dbReference type="EMBL" id="JAINUF010000023">
    <property type="protein sequence ID" value="KAJ8333565.1"/>
    <property type="molecule type" value="Genomic_DNA"/>
</dbReference>
<keyword evidence="3" id="KW-1185">Reference proteome</keyword>
<evidence type="ECO:0000313" key="3">
    <source>
        <dbReference type="Proteomes" id="UP001152622"/>
    </source>
</evidence>